<dbReference type="Proteomes" id="UP000070501">
    <property type="component" value="Unassembled WGS sequence"/>
</dbReference>
<evidence type="ECO:0000256" key="2">
    <source>
        <dbReference type="ARBA" id="ARBA00004589"/>
    </source>
</evidence>
<dbReference type="GO" id="GO:0005576">
    <property type="term" value="C:extracellular region"/>
    <property type="evidence" value="ECO:0007669"/>
    <property type="project" value="UniProtKB-SubCell"/>
</dbReference>
<feature type="transmembrane region" description="Helical" evidence="15">
    <location>
        <begin position="294"/>
        <end position="319"/>
    </location>
</feature>
<accession>A0A136IRM7</accession>
<comment type="similarity">
    <text evidence="13">Belongs to the SAT4 family.</text>
</comment>
<keyword evidence="10 15" id="KW-0472">Membrane</keyword>
<feature type="transmembrane region" description="Helical" evidence="15">
    <location>
        <begin position="128"/>
        <end position="151"/>
    </location>
</feature>
<feature type="transmembrane region" description="Helical" evidence="15">
    <location>
        <begin position="97"/>
        <end position="116"/>
    </location>
</feature>
<feature type="transmembrane region" description="Helical" evidence="15">
    <location>
        <begin position="331"/>
        <end position="354"/>
    </location>
</feature>
<comment type="caution">
    <text evidence="14">Lacks conserved residue(s) required for the propagation of feature annotation.</text>
</comment>
<keyword evidence="8 16" id="KW-0732">Signal</keyword>
<feature type="transmembrane region" description="Helical" evidence="15">
    <location>
        <begin position="207"/>
        <end position="228"/>
    </location>
</feature>
<organism evidence="18 19">
    <name type="scientific">Microdochium bolleyi</name>
    <dbReference type="NCBI Taxonomy" id="196109"/>
    <lineage>
        <taxon>Eukaryota</taxon>
        <taxon>Fungi</taxon>
        <taxon>Dikarya</taxon>
        <taxon>Ascomycota</taxon>
        <taxon>Pezizomycotina</taxon>
        <taxon>Sordariomycetes</taxon>
        <taxon>Xylariomycetidae</taxon>
        <taxon>Xylariales</taxon>
        <taxon>Microdochiaceae</taxon>
        <taxon>Microdochium</taxon>
    </lineage>
</organism>
<evidence type="ECO:0000256" key="5">
    <source>
        <dbReference type="ARBA" id="ARBA00022525"/>
    </source>
</evidence>
<evidence type="ECO:0000256" key="16">
    <source>
        <dbReference type="SAM" id="SignalP"/>
    </source>
</evidence>
<evidence type="ECO:0000256" key="4">
    <source>
        <dbReference type="ARBA" id="ARBA00010031"/>
    </source>
</evidence>
<feature type="transmembrane region" description="Helical" evidence="15">
    <location>
        <begin position="260"/>
        <end position="282"/>
    </location>
</feature>
<keyword evidence="19" id="KW-1185">Reference proteome</keyword>
<evidence type="ECO:0000256" key="14">
    <source>
        <dbReference type="PROSITE-ProRule" id="PRU01356"/>
    </source>
</evidence>
<dbReference type="GO" id="GO:0098552">
    <property type="term" value="C:side of membrane"/>
    <property type="evidence" value="ECO:0007669"/>
    <property type="project" value="UniProtKB-KW"/>
</dbReference>
<dbReference type="InterPro" id="IPR052337">
    <property type="entry name" value="SAT4-like"/>
</dbReference>
<comment type="subcellular location">
    <subcellularLocation>
        <location evidence="2">Membrane</location>
        <topology evidence="2">Lipid-anchor</topology>
        <topology evidence="2">GPI-anchor</topology>
    </subcellularLocation>
    <subcellularLocation>
        <location evidence="1">Membrane</location>
        <topology evidence="1">Multi-pass membrane protein</topology>
    </subcellularLocation>
    <subcellularLocation>
        <location evidence="3">Secreted</location>
    </subcellularLocation>
</comment>
<comment type="similarity">
    <text evidence="4">Belongs to the RBT5 family.</text>
</comment>
<evidence type="ECO:0000256" key="15">
    <source>
        <dbReference type="SAM" id="Phobius"/>
    </source>
</evidence>
<evidence type="ECO:0000259" key="17">
    <source>
        <dbReference type="PROSITE" id="PS52012"/>
    </source>
</evidence>
<reference evidence="19" key="1">
    <citation type="submission" date="2016-02" db="EMBL/GenBank/DDBJ databases">
        <title>Draft genome sequence of Microdochium bolleyi, a fungal endophyte of beachgrass.</title>
        <authorList>
            <consortium name="DOE Joint Genome Institute"/>
            <person name="David A.S."/>
            <person name="May G."/>
            <person name="Haridas S."/>
            <person name="Lim J."/>
            <person name="Wang M."/>
            <person name="Labutti K."/>
            <person name="Lipzen A."/>
            <person name="Barry K."/>
            <person name="Grigoriev I.V."/>
        </authorList>
    </citation>
    <scope>NUCLEOTIDE SEQUENCE [LARGE SCALE GENOMIC DNA]</scope>
    <source>
        <strain evidence="19">J235TASD1</strain>
    </source>
</reference>
<feature type="chain" id="PRO_5007293010" description="CFEM domain-containing protein" evidence="16">
    <location>
        <begin position="21"/>
        <end position="356"/>
    </location>
</feature>
<feature type="disulfide bond" evidence="14">
    <location>
        <begin position="51"/>
        <end position="84"/>
    </location>
</feature>
<dbReference type="EMBL" id="KQ964262">
    <property type="protein sequence ID" value="KXJ87478.1"/>
    <property type="molecule type" value="Genomic_DNA"/>
</dbReference>
<evidence type="ECO:0000256" key="10">
    <source>
        <dbReference type="ARBA" id="ARBA00023136"/>
    </source>
</evidence>
<feature type="domain" description="CFEM" evidence="17">
    <location>
        <begin position="1"/>
        <end position="111"/>
    </location>
</feature>
<keyword evidence="12" id="KW-0449">Lipoprotein</keyword>
<dbReference type="PANTHER" id="PTHR33048:SF143">
    <property type="entry name" value="EXTRACELLULAR MEMBRANE PROTEIN CFEM DOMAIN-CONTAINING PROTEIN-RELATED"/>
    <property type="match status" value="1"/>
</dbReference>
<dbReference type="Pfam" id="PF20684">
    <property type="entry name" value="Fung_rhodopsin"/>
    <property type="match status" value="1"/>
</dbReference>
<dbReference type="InterPro" id="IPR008427">
    <property type="entry name" value="Extracellular_membr_CFEM_dom"/>
</dbReference>
<dbReference type="Pfam" id="PF05730">
    <property type="entry name" value="CFEM"/>
    <property type="match status" value="1"/>
</dbReference>
<feature type="transmembrane region" description="Helical" evidence="15">
    <location>
        <begin position="171"/>
        <end position="195"/>
    </location>
</feature>
<evidence type="ECO:0000256" key="8">
    <source>
        <dbReference type="ARBA" id="ARBA00022729"/>
    </source>
</evidence>
<feature type="signal peptide" evidence="16">
    <location>
        <begin position="1"/>
        <end position="20"/>
    </location>
</feature>
<protein>
    <recommendedName>
        <fullName evidence="17">CFEM domain-containing protein</fullName>
    </recommendedName>
</protein>
<evidence type="ECO:0000256" key="12">
    <source>
        <dbReference type="ARBA" id="ARBA00023288"/>
    </source>
</evidence>
<keyword evidence="5" id="KW-0964">Secreted</keyword>
<name>A0A136IRM7_9PEZI</name>
<dbReference type="PROSITE" id="PS52012">
    <property type="entry name" value="CFEM"/>
    <property type="match status" value="1"/>
</dbReference>
<keyword evidence="6" id="KW-0336">GPI-anchor</keyword>
<evidence type="ECO:0000256" key="3">
    <source>
        <dbReference type="ARBA" id="ARBA00004613"/>
    </source>
</evidence>
<dbReference type="InterPro" id="IPR049326">
    <property type="entry name" value="Rhodopsin_dom_fungi"/>
</dbReference>
<evidence type="ECO:0000256" key="7">
    <source>
        <dbReference type="ARBA" id="ARBA00022692"/>
    </source>
</evidence>
<evidence type="ECO:0000256" key="13">
    <source>
        <dbReference type="ARBA" id="ARBA00038359"/>
    </source>
</evidence>
<evidence type="ECO:0000256" key="9">
    <source>
        <dbReference type="ARBA" id="ARBA00022989"/>
    </source>
</evidence>
<keyword evidence="6" id="KW-0325">Glycoprotein</keyword>
<evidence type="ECO:0000313" key="19">
    <source>
        <dbReference type="Proteomes" id="UP000070501"/>
    </source>
</evidence>
<dbReference type="AlphaFoldDB" id="A0A136IRM7"/>
<dbReference type="InParanoid" id="A0A136IRM7"/>
<keyword evidence="7 15" id="KW-0812">Transmembrane</keyword>
<proteinExistence type="inferred from homology"/>
<keyword evidence="9 15" id="KW-1133">Transmembrane helix</keyword>
<dbReference type="OrthoDB" id="2496787at2759"/>
<evidence type="ECO:0000256" key="6">
    <source>
        <dbReference type="ARBA" id="ARBA00022622"/>
    </source>
</evidence>
<evidence type="ECO:0000256" key="11">
    <source>
        <dbReference type="ARBA" id="ARBA00023157"/>
    </source>
</evidence>
<gene>
    <name evidence="18" type="ORF">Micbo1qcDRAFT_124531</name>
</gene>
<feature type="non-terminal residue" evidence="18">
    <location>
        <position position="356"/>
    </location>
</feature>
<evidence type="ECO:0000256" key="1">
    <source>
        <dbReference type="ARBA" id="ARBA00004141"/>
    </source>
</evidence>
<dbReference type="PANTHER" id="PTHR33048">
    <property type="entry name" value="PTH11-LIKE INTEGRAL MEMBRANE PROTEIN (AFU_ORTHOLOGUE AFUA_5G11245)"/>
    <property type="match status" value="1"/>
</dbReference>
<sequence length="356" mass="38722">MRVAALAVLWWCLLAGVTFAQLPSGTPACAIPCFIKGVAVSPCGTNVTCLCSDQVFAVSLEGCVRTNCIVEDTLVLKNATSNACGLPVKDLVAQYSIISHTLTVLVIVFVGVRVVYKRFLTSLGLGADDWVMVAVAVLCIPSTFLNSQLATFGAGKDVWTLTPAQITNFGVTLWTVTLFYYATIALLKISILLFYLRIFPNPNFRRIVWSTIVFAACYGLTFILAQSFQCWPVSYNWTQWNDRGVFDGQGPGGRCINTIIIARANAVISIALDVWMLLLPLLKVRGLNISAKKKFAVGAMFAVGTFVTVVSVIRFVSLIQYENSNNITFDYTALLVWSTVEIATGAICACMPACKL</sequence>
<evidence type="ECO:0000313" key="18">
    <source>
        <dbReference type="EMBL" id="KXJ87478.1"/>
    </source>
</evidence>
<keyword evidence="11 14" id="KW-1015">Disulfide bond</keyword>